<feature type="region of interest" description="Disordered" evidence="1">
    <location>
        <begin position="149"/>
        <end position="214"/>
    </location>
</feature>
<feature type="region of interest" description="Disordered" evidence="1">
    <location>
        <begin position="91"/>
        <end position="126"/>
    </location>
</feature>
<feature type="compositionally biased region" description="Polar residues" evidence="1">
    <location>
        <begin position="174"/>
        <end position="203"/>
    </location>
</feature>
<feature type="compositionally biased region" description="Polar residues" evidence="1">
    <location>
        <begin position="91"/>
        <end position="110"/>
    </location>
</feature>
<evidence type="ECO:0000313" key="4">
    <source>
        <dbReference type="Proteomes" id="UP000663829"/>
    </source>
</evidence>
<evidence type="ECO:0000313" key="2">
    <source>
        <dbReference type="EMBL" id="CAF1424841.1"/>
    </source>
</evidence>
<dbReference type="EMBL" id="CAJNOQ010018297">
    <property type="protein sequence ID" value="CAF1424841.1"/>
    <property type="molecule type" value="Genomic_DNA"/>
</dbReference>
<dbReference type="EMBL" id="CAJOBC010083728">
    <property type="protein sequence ID" value="CAF4305969.1"/>
    <property type="molecule type" value="Genomic_DNA"/>
</dbReference>
<organism evidence="2 4">
    <name type="scientific">Didymodactylos carnosus</name>
    <dbReference type="NCBI Taxonomy" id="1234261"/>
    <lineage>
        <taxon>Eukaryota</taxon>
        <taxon>Metazoa</taxon>
        <taxon>Spiralia</taxon>
        <taxon>Gnathifera</taxon>
        <taxon>Rotifera</taxon>
        <taxon>Eurotatoria</taxon>
        <taxon>Bdelloidea</taxon>
        <taxon>Philodinida</taxon>
        <taxon>Philodinidae</taxon>
        <taxon>Didymodactylos</taxon>
    </lineage>
</organism>
<dbReference type="AlphaFoldDB" id="A0A815MM25"/>
<accession>A0A815MM25</accession>
<name>A0A815MM25_9BILA</name>
<sequence length="214" mass="23292">MIVELRLIFPIDCLTLICQSDTVRTVTTQIFIVIRFDESLFEIFFGLTTSSGGNGSSSNNNSTTLQIQPTSTVTNQIPSFSVLISTIMPTTGETRQRQPTSFSSEKTTAFTKEHPQTRKIGTNTSKGFQTRGITRVTFSVLALSQETGRTKHFPLTRSEASKQPKPTKPAEIITESTSSVRSFTSLFPSETPSASRATSNQPQTGSFTSSTSGT</sequence>
<comment type="caution">
    <text evidence="2">The sequence shown here is derived from an EMBL/GenBank/DDBJ whole genome shotgun (WGS) entry which is preliminary data.</text>
</comment>
<evidence type="ECO:0000313" key="3">
    <source>
        <dbReference type="EMBL" id="CAF4305969.1"/>
    </source>
</evidence>
<evidence type="ECO:0000256" key="1">
    <source>
        <dbReference type="SAM" id="MobiDB-lite"/>
    </source>
</evidence>
<reference evidence="2" key="1">
    <citation type="submission" date="2021-02" db="EMBL/GenBank/DDBJ databases">
        <authorList>
            <person name="Nowell W R."/>
        </authorList>
    </citation>
    <scope>NUCLEOTIDE SEQUENCE</scope>
</reference>
<gene>
    <name evidence="2" type="ORF">GPM918_LOCUS33816</name>
    <name evidence="3" type="ORF">SRO942_LOCUS34503</name>
</gene>
<dbReference type="Proteomes" id="UP000681722">
    <property type="component" value="Unassembled WGS sequence"/>
</dbReference>
<keyword evidence="4" id="KW-1185">Reference proteome</keyword>
<feature type="compositionally biased region" description="Low complexity" evidence="1">
    <location>
        <begin position="204"/>
        <end position="214"/>
    </location>
</feature>
<proteinExistence type="predicted"/>
<protein>
    <submittedName>
        <fullName evidence="2">Uncharacterized protein</fullName>
    </submittedName>
</protein>
<dbReference type="Proteomes" id="UP000663829">
    <property type="component" value="Unassembled WGS sequence"/>
</dbReference>